<reference evidence="2" key="1">
    <citation type="submission" date="2020-08" db="EMBL/GenBank/DDBJ databases">
        <title>Multicomponent nature underlies the extraordinary mechanical properties of spider dragline silk.</title>
        <authorList>
            <person name="Kono N."/>
            <person name="Nakamura H."/>
            <person name="Mori M."/>
            <person name="Yoshida Y."/>
            <person name="Ohtoshi R."/>
            <person name="Malay A.D."/>
            <person name="Moran D.A.P."/>
            <person name="Tomita M."/>
            <person name="Numata K."/>
            <person name="Arakawa K."/>
        </authorList>
    </citation>
    <scope>NUCLEOTIDE SEQUENCE</scope>
</reference>
<accession>A0A8X6MMH4</accession>
<name>A0A8X6MMH4_NEPPI</name>
<evidence type="ECO:0000313" key="3">
    <source>
        <dbReference type="Proteomes" id="UP000887013"/>
    </source>
</evidence>
<protein>
    <submittedName>
        <fullName evidence="2">Uncharacterized protein</fullName>
    </submittedName>
</protein>
<gene>
    <name evidence="2" type="ORF">NPIL_230131</name>
</gene>
<dbReference type="Proteomes" id="UP000887013">
    <property type="component" value="Unassembled WGS sequence"/>
</dbReference>
<feature type="region of interest" description="Disordered" evidence="1">
    <location>
        <begin position="60"/>
        <end position="100"/>
    </location>
</feature>
<organism evidence="2 3">
    <name type="scientific">Nephila pilipes</name>
    <name type="common">Giant wood spider</name>
    <name type="synonym">Nephila maculata</name>
    <dbReference type="NCBI Taxonomy" id="299642"/>
    <lineage>
        <taxon>Eukaryota</taxon>
        <taxon>Metazoa</taxon>
        <taxon>Ecdysozoa</taxon>
        <taxon>Arthropoda</taxon>
        <taxon>Chelicerata</taxon>
        <taxon>Arachnida</taxon>
        <taxon>Araneae</taxon>
        <taxon>Araneomorphae</taxon>
        <taxon>Entelegynae</taxon>
        <taxon>Araneoidea</taxon>
        <taxon>Nephilidae</taxon>
        <taxon>Nephila</taxon>
    </lineage>
</organism>
<dbReference type="EMBL" id="BMAW01048631">
    <property type="protein sequence ID" value="GFS67071.1"/>
    <property type="molecule type" value="Genomic_DNA"/>
</dbReference>
<keyword evidence="3" id="KW-1185">Reference proteome</keyword>
<proteinExistence type="predicted"/>
<sequence>MLITKNLTVKVRIMNHNLRNTSVMPVFETYEAENTIRRPLRDLYNNPRYPVANHYALVEDGSENDNYHALPPTRPNTPVQQTNDNEPTTQNNARLWLPRL</sequence>
<evidence type="ECO:0000313" key="2">
    <source>
        <dbReference type="EMBL" id="GFS67071.1"/>
    </source>
</evidence>
<evidence type="ECO:0000256" key="1">
    <source>
        <dbReference type="SAM" id="MobiDB-lite"/>
    </source>
</evidence>
<dbReference type="AlphaFoldDB" id="A0A8X6MMH4"/>
<feature type="compositionally biased region" description="Polar residues" evidence="1">
    <location>
        <begin position="76"/>
        <end position="93"/>
    </location>
</feature>
<comment type="caution">
    <text evidence="2">The sequence shown here is derived from an EMBL/GenBank/DDBJ whole genome shotgun (WGS) entry which is preliminary data.</text>
</comment>